<sequence length="284" mass="32809">MGGGLPRSTGFCSREKMGTKIFKRRHGNRSSRFRNQEDEAPQNKRDFTKNQEDEVSQNKRNYTRNQEDEAPQNKINFSRYHKRDNNAVESSEEEEREKDDRRKVPSSGMFHRKDEDTSKTLEDLSQELLAYQRAKSINHQRFVQKELTSRSSNKVSSPKKLENTPPKSVTPPIPPFLNLPMEVDSVSEPVKTTKKIIIPGICDSSNSNPASVESEQIEMQSNFLGVIATKEVEEKEVPPPKERRRWDVQQPLYQTGICDMRLPDVIPLPGEVDEETKKSLFFLW</sequence>
<organism evidence="2 3">
    <name type="scientific">Trichonephila inaurata madagascariensis</name>
    <dbReference type="NCBI Taxonomy" id="2747483"/>
    <lineage>
        <taxon>Eukaryota</taxon>
        <taxon>Metazoa</taxon>
        <taxon>Ecdysozoa</taxon>
        <taxon>Arthropoda</taxon>
        <taxon>Chelicerata</taxon>
        <taxon>Arachnida</taxon>
        <taxon>Araneae</taxon>
        <taxon>Araneomorphae</taxon>
        <taxon>Entelegynae</taxon>
        <taxon>Araneoidea</taxon>
        <taxon>Nephilidae</taxon>
        <taxon>Trichonephila</taxon>
        <taxon>Trichonephila inaurata</taxon>
    </lineage>
</organism>
<proteinExistence type="predicted"/>
<comment type="caution">
    <text evidence="2">The sequence shown here is derived from an EMBL/GenBank/DDBJ whole genome shotgun (WGS) entry which is preliminary data.</text>
</comment>
<evidence type="ECO:0000313" key="2">
    <source>
        <dbReference type="EMBL" id="GFY42669.1"/>
    </source>
</evidence>
<dbReference type="OrthoDB" id="193499at2759"/>
<feature type="compositionally biased region" description="Basic residues" evidence="1">
    <location>
        <begin position="21"/>
        <end position="32"/>
    </location>
</feature>
<dbReference type="EMBL" id="BMAV01003223">
    <property type="protein sequence ID" value="GFY42669.1"/>
    <property type="molecule type" value="Genomic_DNA"/>
</dbReference>
<keyword evidence="3" id="KW-1185">Reference proteome</keyword>
<evidence type="ECO:0000313" key="3">
    <source>
        <dbReference type="Proteomes" id="UP000886998"/>
    </source>
</evidence>
<feature type="region of interest" description="Disordered" evidence="1">
    <location>
        <begin position="142"/>
        <end position="175"/>
    </location>
</feature>
<dbReference type="Proteomes" id="UP000886998">
    <property type="component" value="Unassembled WGS sequence"/>
</dbReference>
<evidence type="ECO:0000256" key="1">
    <source>
        <dbReference type="SAM" id="MobiDB-lite"/>
    </source>
</evidence>
<accession>A0A8X6WWI6</accession>
<feature type="compositionally biased region" description="Basic and acidic residues" evidence="1">
    <location>
        <begin position="34"/>
        <end position="52"/>
    </location>
</feature>
<protein>
    <submittedName>
        <fullName evidence="2">Uncharacterized protein</fullName>
    </submittedName>
</protein>
<feature type="region of interest" description="Disordered" evidence="1">
    <location>
        <begin position="1"/>
        <end position="119"/>
    </location>
</feature>
<gene>
    <name evidence="2" type="ORF">TNIN_286101</name>
</gene>
<dbReference type="AlphaFoldDB" id="A0A8X6WWI6"/>
<name>A0A8X6WWI6_9ARAC</name>
<reference evidence="2" key="1">
    <citation type="submission" date="2020-08" db="EMBL/GenBank/DDBJ databases">
        <title>Multicomponent nature underlies the extraordinary mechanical properties of spider dragline silk.</title>
        <authorList>
            <person name="Kono N."/>
            <person name="Nakamura H."/>
            <person name="Mori M."/>
            <person name="Yoshida Y."/>
            <person name="Ohtoshi R."/>
            <person name="Malay A.D."/>
            <person name="Moran D.A.P."/>
            <person name="Tomita M."/>
            <person name="Numata K."/>
            <person name="Arakawa K."/>
        </authorList>
    </citation>
    <scope>NUCLEOTIDE SEQUENCE</scope>
</reference>